<evidence type="ECO:0000313" key="2">
    <source>
        <dbReference type="WBParaSite" id="nRc.2.0.1.t13258-RA"/>
    </source>
</evidence>
<evidence type="ECO:0000313" key="1">
    <source>
        <dbReference type="Proteomes" id="UP000887565"/>
    </source>
</evidence>
<protein>
    <submittedName>
        <fullName evidence="2">Uncharacterized protein</fullName>
    </submittedName>
</protein>
<dbReference type="WBParaSite" id="nRc.2.0.1.t13258-RA">
    <property type="protein sequence ID" value="nRc.2.0.1.t13258-RA"/>
    <property type="gene ID" value="nRc.2.0.1.g13258"/>
</dbReference>
<keyword evidence="1" id="KW-1185">Reference proteome</keyword>
<proteinExistence type="predicted"/>
<organism evidence="1 2">
    <name type="scientific">Romanomermis culicivorax</name>
    <name type="common">Nematode worm</name>
    <dbReference type="NCBI Taxonomy" id="13658"/>
    <lineage>
        <taxon>Eukaryota</taxon>
        <taxon>Metazoa</taxon>
        <taxon>Ecdysozoa</taxon>
        <taxon>Nematoda</taxon>
        <taxon>Enoplea</taxon>
        <taxon>Dorylaimia</taxon>
        <taxon>Mermithida</taxon>
        <taxon>Mermithoidea</taxon>
        <taxon>Mermithidae</taxon>
        <taxon>Romanomermis</taxon>
    </lineage>
</organism>
<reference evidence="2" key="1">
    <citation type="submission" date="2022-11" db="UniProtKB">
        <authorList>
            <consortium name="WormBaseParasite"/>
        </authorList>
    </citation>
    <scope>IDENTIFICATION</scope>
</reference>
<dbReference type="AlphaFoldDB" id="A0A915IHD2"/>
<accession>A0A915IHD2</accession>
<name>A0A915IHD2_ROMCU</name>
<dbReference type="Proteomes" id="UP000887565">
    <property type="component" value="Unplaced"/>
</dbReference>
<sequence length="132" mass="14612">MQQLISTTTALTVARNNLPTPRSASVTSWFHGEEPGDIYIPNETLHETEPALPYGCTPARIKPKAPSTDTLCNKDLSCTAPGKDNISHAMPQRHPLSTVNPFGFSDYPPNNYYDHPQPCFHLPHTSHCKEDS</sequence>